<protein>
    <submittedName>
        <fullName evidence="1">Uncharacterized protein</fullName>
    </submittedName>
</protein>
<name>A0A843XML6_COLES</name>
<feature type="non-terminal residue" evidence="1">
    <location>
        <position position="1"/>
    </location>
</feature>
<sequence>PQHPRVPRYFLHHHLWITTCSCKAWFGQCRLRSKLRRHSRFSCRLRLRLKLPFPRSMAMVVRPSWRGSRGWLRLLLRGRVSPSLRRAR</sequence>
<dbReference type="AlphaFoldDB" id="A0A843XML6"/>
<keyword evidence="2" id="KW-1185">Reference proteome</keyword>
<evidence type="ECO:0000313" key="2">
    <source>
        <dbReference type="Proteomes" id="UP000652761"/>
    </source>
</evidence>
<dbReference type="EMBL" id="NMUH01009620">
    <property type="protein sequence ID" value="MQM20237.1"/>
    <property type="molecule type" value="Genomic_DNA"/>
</dbReference>
<accession>A0A843XML6</accession>
<evidence type="ECO:0000313" key="1">
    <source>
        <dbReference type="EMBL" id="MQM20237.1"/>
    </source>
</evidence>
<proteinExistence type="predicted"/>
<dbReference type="Proteomes" id="UP000652761">
    <property type="component" value="Unassembled WGS sequence"/>
</dbReference>
<organism evidence="1 2">
    <name type="scientific">Colocasia esculenta</name>
    <name type="common">Wild taro</name>
    <name type="synonym">Arum esculentum</name>
    <dbReference type="NCBI Taxonomy" id="4460"/>
    <lineage>
        <taxon>Eukaryota</taxon>
        <taxon>Viridiplantae</taxon>
        <taxon>Streptophyta</taxon>
        <taxon>Embryophyta</taxon>
        <taxon>Tracheophyta</taxon>
        <taxon>Spermatophyta</taxon>
        <taxon>Magnoliopsida</taxon>
        <taxon>Liliopsida</taxon>
        <taxon>Araceae</taxon>
        <taxon>Aroideae</taxon>
        <taxon>Colocasieae</taxon>
        <taxon>Colocasia</taxon>
    </lineage>
</organism>
<gene>
    <name evidence="1" type="ORF">Taro_053254</name>
</gene>
<reference evidence="1" key="1">
    <citation type="submission" date="2017-07" db="EMBL/GenBank/DDBJ databases">
        <title>Taro Niue Genome Assembly and Annotation.</title>
        <authorList>
            <person name="Atibalentja N."/>
            <person name="Keating K."/>
            <person name="Fields C.J."/>
        </authorList>
    </citation>
    <scope>NUCLEOTIDE SEQUENCE</scope>
    <source>
        <strain evidence="1">Niue_2</strain>
        <tissue evidence="1">Leaf</tissue>
    </source>
</reference>
<comment type="caution">
    <text evidence="1">The sequence shown here is derived from an EMBL/GenBank/DDBJ whole genome shotgun (WGS) entry which is preliminary data.</text>
</comment>